<evidence type="ECO:0000256" key="6">
    <source>
        <dbReference type="ARBA" id="ARBA00023098"/>
    </source>
</evidence>
<dbReference type="GO" id="GO:0005739">
    <property type="term" value="C:mitochondrion"/>
    <property type="evidence" value="ECO:0007669"/>
    <property type="project" value="TreeGrafter"/>
</dbReference>
<dbReference type="Gene3D" id="1.20.120.1760">
    <property type="match status" value="1"/>
</dbReference>
<evidence type="ECO:0000256" key="8">
    <source>
        <dbReference type="ARBA" id="ARBA00023209"/>
    </source>
</evidence>
<keyword evidence="5 12" id="KW-1133">Transmembrane helix</keyword>
<evidence type="ECO:0000256" key="2">
    <source>
        <dbReference type="ARBA" id="ARBA00022516"/>
    </source>
</evidence>
<evidence type="ECO:0000256" key="7">
    <source>
        <dbReference type="ARBA" id="ARBA00023136"/>
    </source>
</evidence>
<feature type="transmembrane region" description="Helical" evidence="12">
    <location>
        <begin position="210"/>
        <end position="228"/>
    </location>
</feature>
<evidence type="ECO:0000256" key="9">
    <source>
        <dbReference type="ARBA" id="ARBA00023264"/>
    </source>
</evidence>
<dbReference type="PANTHER" id="PTHR14269:SF60">
    <property type="entry name" value="CARDIOLIPIN SYNTHASE (CMP-FORMING)"/>
    <property type="match status" value="1"/>
</dbReference>
<reference evidence="13 14" key="1">
    <citation type="journal article" date="2019" name="BMC Genomics">
        <title>New insights from Opisthorchis felineus genome: update on genomics of the epidemiologically important liver flukes.</title>
        <authorList>
            <person name="Ershov N.I."/>
            <person name="Mordvinov V.A."/>
            <person name="Prokhortchouk E.B."/>
            <person name="Pakharukova M.Y."/>
            <person name="Gunbin K.V."/>
            <person name="Ustyantsev K."/>
            <person name="Genaev M.A."/>
            <person name="Blinov A.G."/>
            <person name="Mazur A."/>
            <person name="Boulygina E."/>
            <person name="Tsygankova S."/>
            <person name="Khrameeva E."/>
            <person name="Chekanov N."/>
            <person name="Fan G."/>
            <person name="Xiao A."/>
            <person name="Zhang H."/>
            <person name="Xu X."/>
            <person name="Yang H."/>
            <person name="Solovyev V."/>
            <person name="Lee S.M."/>
            <person name="Liu X."/>
            <person name="Afonnikov D.A."/>
            <person name="Skryabin K.G."/>
        </authorList>
    </citation>
    <scope>NUCLEOTIDE SEQUENCE [LARGE SCALE GENOMIC DNA]</scope>
    <source>
        <strain evidence="13">AK-0245</strain>
        <tissue evidence="13">Whole organism</tissue>
    </source>
</reference>
<evidence type="ECO:0000256" key="4">
    <source>
        <dbReference type="ARBA" id="ARBA00022692"/>
    </source>
</evidence>
<dbReference type="EC" id="2.7.8.41" evidence="10"/>
<evidence type="ECO:0000256" key="1">
    <source>
        <dbReference type="ARBA" id="ARBA00004141"/>
    </source>
</evidence>
<dbReference type="InterPro" id="IPR000462">
    <property type="entry name" value="CDP-OH_P_trans"/>
</dbReference>
<dbReference type="EMBL" id="SJOL01006586">
    <property type="protein sequence ID" value="TGZ64862.1"/>
    <property type="molecule type" value="Genomic_DNA"/>
</dbReference>
<organism evidence="13 14">
    <name type="scientific">Opisthorchis felineus</name>
    <dbReference type="NCBI Taxonomy" id="147828"/>
    <lineage>
        <taxon>Eukaryota</taxon>
        <taxon>Metazoa</taxon>
        <taxon>Spiralia</taxon>
        <taxon>Lophotrochozoa</taxon>
        <taxon>Platyhelminthes</taxon>
        <taxon>Trematoda</taxon>
        <taxon>Digenea</taxon>
        <taxon>Opisthorchiida</taxon>
        <taxon>Opisthorchiata</taxon>
        <taxon>Opisthorchiidae</taxon>
        <taxon>Opisthorchis</taxon>
    </lineage>
</organism>
<dbReference type="InterPro" id="IPR043130">
    <property type="entry name" value="CDP-OH_PTrfase_TM_dom"/>
</dbReference>
<evidence type="ECO:0000256" key="10">
    <source>
        <dbReference type="ARBA" id="ARBA00039001"/>
    </source>
</evidence>
<accession>A0A4S2LMH3</accession>
<evidence type="ECO:0000313" key="13">
    <source>
        <dbReference type="EMBL" id="TGZ64862.1"/>
    </source>
</evidence>
<dbReference type="GO" id="GO:0032049">
    <property type="term" value="P:cardiolipin biosynthetic process"/>
    <property type="evidence" value="ECO:0007669"/>
    <property type="project" value="TreeGrafter"/>
</dbReference>
<gene>
    <name evidence="13" type="ORF">CRM22_006154</name>
</gene>
<evidence type="ECO:0000256" key="12">
    <source>
        <dbReference type="SAM" id="Phobius"/>
    </source>
</evidence>
<dbReference type="GO" id="GO:0016020">
    <property type="term" value="C:membrane"/>
    <property type="evidence" value="ECO:0007669"/>
    <property type="project" value="UniProtKB-SubCell"/>
</dbReference>
<protein>
    <recommendedName>
        <fullName evidence="10">cardiolipin synthase (CMP-forming)</fullName>
        <ecNumber evidence="10">2.7.8.41</ecNumber>
    </recommendedName>
</protein>
<dbReference type="AlphaFoldDB" id="A0A4S2LMH3"/>
<evidence type="ECO:0000256" key="3">
    <source>
        <dbReference type="ARBA" id="ARBA00022679"/>
    </source>
</evidence>
<comment type="catalytic activity">
    <reaction evidence="11">
        <text>a CDP-1,2-diacyl-sn-glycerol + a 1,2-diacyl-sn-glycero-3-phospho-(1'-sn-glycerol) = a cardiolipin + CMP + H(+)</text>
        <dbReference type="Rhea" id="RHEA:32931"/>
        <dbReference type="ChEBI" id="CHEBI:15378"/>
        <dbReference type="ChEBI" id="CHEBI:58332"/>
        <dbReference type="ChEBI" id="CHEBI:60377"/>
        <dbReference type="ChEBI" id="CHEBI:62237"/>
        <dbReference type="ChEBI" id="CHEBI:64716"/>
        <dbReference type="EC" id="2.7.8.41"/>
    </reaction>
</comment>
<evidence type="ECO:0000313" key="14">
    <source>
        <dbReference type="Proteomes" id="UP000308267"/>
    </source>
</evidence>
<keyword evidence="3" id="KW-0808">Transferase</keyword>
<keyword evidence="4 12" id="KW-0812">Transmembrane</keyword>
<name>A0A4S2LMH3_OPIFE</name>
<keyword evidence="8" id="KW-0594">Phospholipid biosynthesis</keyword>
<keyword evidence="2" id="KW-0444">Lipid biosynthesis</keyword>
<keyword evidence="6" id="KW-0443">Lipid metabolism</keyword>
<proteinExistence type="predicted"/>
<dbReference type="Pfam" id="PF01066">
    <property type="entry name" value="CDP-OH_P_transf"/>
    <property type="match status" value="1"/>
</dbReference>
<dbReference type="STRING" id="147828.A0A4S2LMH3"/>
<evidence type="ECO:0000256" key="11">
    <source>
        <dbReference type="ARBA" id="ARBA00047433"/>
    </source>
</evidence>
<evidence type="ECO:0000256" key="5">
    <source>
        <dbReference type="ARBA" id="ARBA00022989"/>
    </source>
</evidence>
<keyword evidence="7 12" id="KW-0472">Membrane</keyword>
<keyword evidence="14" id="KW-1185">Reference proteome</keyword>
<dbReference type="OrthoDB" id="10020554at2759"/>
<sequence>MVIACRLGRLARTTPSSCTRIPFTRSLCITAWCNQRPGSKRSLRVLTVPNAISTCRIATTPVLAYLITSHQLSYAVGLVVLAGLSDALDGYIARTWPNQQSLFGSYLDPVADKVMMTTLVLSMSASQLFPVTLTLLIIARDVGIVCAAGYLSLLSLPEPAKFSNLMQLRQIPLEMKASRLSKLNTTCQFTAVMCSLVAPLCQMGDSPLLHGVWLLAAGTTLASGLGYWRQLPEWRRRAMDWSKRASRQ</sequence>
<dbReference type="Proteomes" id="UP000308267">
    <property type="component" value="Unassembled WGS sequence"/>
</dbReference>
<comment type="caution">
    <text evidence="13">The sequence shown here is derived from an EMBL/GenBank/DDBJ whole genome shotgun (WGS) entry which is preliminary data.</text>
</comment>
<keyword evidence="9" id="KW-1208">Phospholipid metabolism</keyword>
<dbReference type="InterPro" id="IPR050324">
    <property type="entry name" value="CDP-alcohol_PTase-I"/>
</dbReference>
<comment type="subcellular location">
    <subcellularLocation>
        <location evidence="1">Membrane</location>
        <topology evidence="1">Multi-pass membrane protein</topology>
    </subcellularLocation>
</comment>
<dbReference type="PANTHER" id="PTHR14269">
    <property type="entry name" value="CDP-DIACYLGLYCEROL--GLYCEROL-3-PHOSPHATE 3-PHOSPHATIDYLTRANSFERASE-RELATED"/>
    <property type="match status" value="1"/>
</dbReference>
<dbReference type="GO" id="GO:0043337">
    <property type="term" value="F:cardiolipin synthase (CMP-forming)"/>
    <property type="evidence" value="ECO:0007669"/>
    <property type="project" value="UniProtKB-EC"/>
</dbReference>